<sequence length="364" mass="38049">MALYVHALAATGVVRNARLLAGDFQARGHHVTLVTALPGGEGVAGVPHHALLALAGGSRMLQKWRAMPRLHAYLRGARPDVLLSAGNHGHLTAMLGSRAVPGLRRVYRISNDLRRAAPGTPGSMAGSLGRLLAMRLLAADADRLVLVSPTLAVGAFARALAQGRAHVIENAIDPAIARARAIGPSPHGCHDDGVPVIVAIGRLAPQKNFGTLLAAFALLRRDGIVARLVILGESRDGAQQALRDQADALGIGADLFLPGTVDNVFPWLARAGAFVLPSWWEGSANVLLEAMALDVPVVVSRSAGNAASLLEQGRHGLLIDPSDPAAMAQAMAQQIDPARSIRPGGRIDAYRLDAMLDAWAQAIG</sequence>
<dbReference type="AlphaFoldDB" id="A0A7X9WRJ6"/>
<evidence type="ECO:0000259" key="3">
    <source>
        <dbReference type="Pfam" id="PF13439"/>
    </source>
</evidence>
<dbReference type="Pfam" id="PF13692">
    <property type="entry name" value="Glyco_trans_1_4"/>
    <property type="match status" value="1"/>
</dbReference>
<keyword evidence="5" id="KW-1185">Reference proteome</keyword>
<dbReference type="Gene3D" id="3.40.50.2000">
    <property type="entry name" value="Glycogen Phosphorylase B"/>
    <property type="match status" value="2"/>
</dbReference>
<dbReference type="Pfam" id="PF13439">
    <property type="entry name" value="Glyco_transf_4"/>
    <property type="match status" value="1"/>
</dbReference>
<evidence type="ECO:0000256" key="2">
    <source>
        <dbReference type="ARBA" id="ARBA00022679"/>
    </source>
</evidence>
<dbReference type="PANTHER" id="PTHR12526:SF510">
    <property type="entry name" value="D-INOSITOL 3-PHOSPHATE GLYCOSYLTRANSFERASE"/>
    <property type="match status" value="1"/>
</dbReference>
<name>A0A7X9WRJ6_9SPHN</name>
<reference evidence="4 5" key="1">
    <citation type="submission" date="2020-04" db="EMBL/GenBank/DDBJ databases">
        <title>Sphingobium sp. AR-3-1 isolated from Arctic soil.</title>
        <authorList>
            <person name="Dahal R.H."/>
            <person name="Chaudhary D.K."/>
        </authorList>
    </citation>
    <scope>NUCLEOTIDE SEQUENCE [LARGE SCALE GENOMIC DNA]</scope>
    <source>
        <strain evidence="4 5">AR-3-1</strain>
    </source>
</reference>
<proteinExistence type="predicted"/>
<keyword evidence="1" id="KW-0328">Glycosyltransferase</keyword>
<dbReference type="EMBL" id="JABBFV010000001">
    <property type="protein sequence ID" value="NML08580.1"/>
    <property type="molecule type" value="Genomic_DNA"/>
</dbReference>
<dbReference type="GO" id="GO:0016757">
    <property type="term" value="F:glycosyltransferase activity"/>
    <property type="evidence" value="ECO:0007669"/>
    <property type="project" value="UniProtKB-KW"/>
</dbReference>
<organism evidence="4 5">
    <name type="scientific">Sphingobium psychrophilum</name>
    <dbReference type="NCBI Taxonomy" id="2728834"/>
    <lineage>
        <taxon>Bacteria</taxon>
        <taxon>Pseudomonadati</taxon>
        <taxon>Pseudomonadota</taxon>
        <taxon>Alphaproteobacteria</taxon>
        <taxon>Sphingomonadales</taxon>
        <taxon>Sphingomonadaceae</taxon>
        <taxon>Sphingobium</taxon>
    </lineage>
</organism>
<dbReference type="InterPro" id="IPR028098">
    <property type="entry name" value="Glyco_trans_4-like_N"/>
</dbReference>
<feature type="domain" description="Glycosyltransferase subfamily 4-like N-terminal" evidence="3">
    <location>
        <begin position="12"/>
        <end position="175"/>
    </location>
</feature>
<keyword evidence="2 4" id="KW-0808">Transferase</keyword>
<dbReference type="PANTHER" id="PTHR12526">
    <property type="entry name" value="GLYCOSYLTRANSFERASE"/>
    <property type="match status" value="1"/>
</dbReference>
<evidence type="ECO:0000313" key="5">
    <source>
        <dbReference type="Proteomes" id="UP000519023"/>
    </source>
</evidence>
<dbReference type="CDD" id="cd03811">
    <property type="entry name" value="GT4_GT28_WabH-like"/>
    <property type="match status" value="1"/>
</dbReference>
<comment type="caution">
    <text evidence="4">The sequence shown here is derived from an EMBL/GenBank/DDBJ whole genome shotgun (WGS) entry which is preliminary data.</text>
</comment>
<accession>A0A7X9WRJ6</accession>
<gene>
    <name evidence="4" type="ORF">HHL08_00210</name>
</gene>
<protein>
    <submittedName>
        <fullName evidence="4">Glycosyltransferase</fullName>
    </submittedName>
</protein>
<dbReference type="Proteomes" id="UP000519023">
    <property type="component" value="Unassembled WGS sequence"/>
</dbReference>
<evidence type="ECO:0000256" key="1">
    <source>
        <dbReference type="ARBA" id="ARBA00022676"/>
    </source>
</evidence>
<evidence type="ECO:0000313" key="4">
    <source>
        <dbReference type="EMBL" id="NML08580.1"/>
    </source>
</evidence>
<dbReference type="SUPFAM" id="SSF53756">
    <property type="entry name" value="UDP-Glycosyltransferase/glycogen phosphorylase"/>
    <property type="match status" value="1"/>
</dbReference>